<keyword evidence="5 6" id="KW-0472">Membrane</keyword>
<feature type="transmembrane region" description="Helical" evidence="6">
    <location>
        <begin position="139"/>
        <end position="158"/>
    </location>
</feature>
<dbReference type="Pfam" id="PF00999">
    <property type="entry name" value="Na_H_Exchanger"/>
    <property type="match status" value="1"/>
</dbReference>
<evidence type="ECO:0000256" key="5">
    <source>
        <dbReference type="ARBA" id="ARBA00023136"/>
    </source>
</evidence>
<dbReference type="InterPro" id="IPR051843">
    <property type="entry name" value="CPA1_transporter"/>
</dbReference>
<organism evidence="8 9">
    <name type="scientific">Dryococelus australis</name>
    <dbReference type="NCBI Taxonomy" id="614101"/>
    <lineage>
        <taxon>Eukaryota</taxon>
        <taxon>Metazoa</taxon>
        <taxon>Ecdysozoa</taxon>
        <taxon>Arthropoda</taxon>
        <taxon>Hexapoda</taxon>
        <taxon>Insecta</taxon>
        <taxon>Pterygota</taxon>
        <taxon>Neoptera</taxon>
        <taxon>Polyneoptera</taxon>
        <taxon>Phasmatodea</taxon>
        <taxon>Verophasmatodea</taxon>
        <taxon>Anareolatae</taxon>
        <taxon>Phasmatidae</taxon>
        <taxon>Eurycanthinae</taxon>
        <taxon>Dryococelus</taxon>
    </lineage>
</organism>
<proteinExistence type="inferred from homology"/>
<evidence type="ECO:0000256" key="2">
    <source>
        <dbReference type="ARBA" id="ARBA00007367"/>
    </source>
</evidence>
<comment type="subcellular location">
    <subcellularLocation>
        <location evidence="1">Membrane</location>
        <topology evidence="1">Multi-pass membrane protein</topology>
    </subcellularLocation>
</comment>
<dbReference type="Gene3D" id="1.20.1530.20">
    <property type="match status" value="1"/>
</dbReference>
<feature type="transmembrane region" description="Helical" evidence="6">
    <location>
        <begin position="195"/>
        <end position="220"/>
    </location>
</feature>
<dbReference type="EMBL" id="JARBHB010000015">
    <property type="protein sequence ID" value="KAJ8867939.1"/>
    <property type="molecule type" value="Genomic_DNA"/>
</dbReference>
<dbReference type="PANTHER" id="PTHR31102">
    <property type="match status" value="1"/>
</dbReference>
<evidence type="ECO:0000256" key="1">
    <source>
        <dbReference type="ARBA" id="ARBA00004141"/>
    </source>
</evidence>
<name>A0ABQ9G650_9NEOP</name>
<evidence type="ECO:0000256" key="6">
    <source>
        <dbReference type="SAM" id="Phobius"/>
    </source>
</evidence>
<evidence type="ECO:0000259" key="7">
    <source>
        <dbReference type="Pfam" id="PF00999"/>
    </source>
</evidence>
<evidence type="ECO:0000256" key="3">
    <source>
        <dbReference type="ARBA" id="ARBA00022692"/>
    </source>
</evidence>
<evidence type="ECO:0000313" key="9">
    <source>
        <dbReference type="Proteomes" id="UP001159363"/>
    </source>
</evidence>
<evidence type="ECO:0000256" key="4">
    <source>
        <dbReference type="ARBA" id="ARBA00022989"/>
    </source>
</evidence>
<feature type="transmembrane region" description="Helical" evidence="6">
    <location>
        <begin position="87"/>
        <end position="109"/>
    </location>
</feature>
<comment type="similarity">
    <text evidence="2">Belongs to the monovalent cation:proton antiporter 1 (CPA1) transporter (TC 2.A.36) family.</text>
</comment>
<reference evidence="8 9" key="1">
    <citation type="submission" date="2023-02" db="EMBL/GenBank/DDBJ databases">
        <title>LHISI_Scaffold_Assembly.</title>
        <authorList>
            <person name="Stuart O.P."/>
            <person name="Cleave R."/>
            <person name="Magrath M.J.L."/>
            <person name="Mikheyev A.S."/>
        </authorList>
    </citation>
    <scope>NUCLEOTIDE SEQUENCE [LARGE SCALE GENOMIC DNA]</scope>
    <source>
        <strain evidence="8">Daus_M_001</strain>
        <tissue evidence="8">Leg muscle</tissue>
    </source>
</reference>
<accession>A0ABQ9G650</accession>
<dbReference type="Proteomes" id="UP001159363">
    <property type="component" value="Chromosome 14"/>
</dbReference>
<gene>
    <name evidence="8" type="ORF">PR048_031748</name>
</gene>
<comment type="caution">
    <text evidence="8">The sequence shown here is derived from an EMBL/GenBank/DDBJ whole genome shotgun (WGS) entry which is preliminary data.</text>
</comment>
<keyword evidence="4 6" id="KW-1133">Transmembrane helix</keyword>
<feature type="domain" description="Cation/H+ exchanger transmembrane" evidence="7">
    <location>
        <begin position="124"/>
        <end position="231"/>
    </location>
</feature>
<dbReference type="PANTHER" id="PTHR31102:SF1">
    <property type="entry name" value="CATION_H+ EXCHANGER DOMAIN-CONTAINING PROTEIN"/>
    <property type="match status" value="1"/>
</dbReference>
<dbReference type="InterPro" id="IPR006153">
    <property type="entry name" value="Cation/H_exchanger_TM"/>
</dbReference>
<dbReference type="InterPro" id="IPR038770">
    <property type="entry name" value="Na+/solute_symporter_sf"/>
</dbReference>
<evidence type="ECO:0000313" key="8">
    <source>
        <dbReference type="EMBL" id="KAJ8867939.1"/>
    </source>
</evidence>
<keyword evidence="9" id="KW-1185">Reference proteome</keyword>
<protein>
    <recommendedName>
        <fullName evidence="7">Cation/H+ exchanger transmembrane domain-containing protein</fullName>
    </recommendedName>
</protein>
<keyword evidence="3 6" id="KW-0812">Transmembrane</keyword>
<sequence length="392" mass="43131">MKTEVYNHPQFPETLPDLTRAAQMERDLCPKDDINKRIISIPRPWWFVLCKKCRQADSGGVPSWEPPMWERICPAPFCPTYRQFARVLALFLVGLLCWGVVFAVLGHTAAPGGQLFSLAALCIAAHFGGWLFSLVNVPALVGMLVVGILFQNVGFVHIDSDYKEFVSVLRRIALVIILTRAGLDLDPMALKKLWVTVLKIGLVPWFIECGVVALIGYFLLDLPLLWGLLLGKELQTVPEIGEMFYVEVPGRIRATVTERLARSPPTKANRVQSPARSLDFRTWESCRTMPLVGRFFRGSPVSLAPLHFGAAPYSLQSPSSALKTSLSIIAAVSPAVVVPSLCRLRGKGYGVSKGIPTLIIAVSGIDDATSVAAFGIIHSIMFTSGWRLFTSR</sequence>